<evidence type="ECO:0000313" key="13">
    <source>
        <dbReference type="Proteomes" id="UP000268033"/>
    </source>
</evidence>
<evidence type="ECO:0000256" key="7">
    <source>
        <dbReference type="ARBA" id="ARBA00023160"/>
    </source>
</evidence>
<dbReference type="SUPFAM" id="SSF56214">
    <property type="entry name" value="4'-phosphopantetheinyl transferase"/>
    <property type="match status" value="1"/>
</dbReference>
<reference evidence="12 13" key="1">
    <citation type="submission" date="2018-11" db="EMBL/GenBank/DDBJ databases">
        <title>Genomic Encyclopedia of Type Strains, Phase IV (KMG-IV): sequencing the most valuable type-strain genomes for metagenomic binning, comparative biology and taxonomic classification.</title>
        <authorList>
            <person name="Goeker M."/>
        </authorList>
    </citation>
    <scope>NUCLEOTIDE SEQUENCE [LARGE SCALE GENOMIC DNA]</scope>
    <source>
        <strain evidence="12 13">DSM 21945</strain>
    </source>
</reference>
<proteinExistence type="inferred from homology"/>
<evidence type="ECO:0000313" key="12">
    <source>
        <dbReference type="EMBL" id="ROQ30317.1"/>
    </source>
</evidence>
<keyword evidence="10" id="KW-0963">Cytoplasm</keyword>
<accession>A0A3N1PU66</accession>
<evidence type="ECO:0000256" key="1">
    <source>
        <dbReference type="ARBA" id="ARBA00022516"/>
    </source>
</evidence>
<dbReference type="InterPro" id="IPR004568">
    <property type="entry name" value="Ppantetheine-prot_Trfase_dom"/>
</dbReference>
<evidence type="ECO:0000256" key="10">
    <source>
        <dbReference type="HAMAP-Rule" id="MF_00101"/>
    </source>
</evidence>
<keyword evidence="3 10" id="KW-0479">Metal-binding</keyword>
<keyword evidence="5 10" id="KW-0460">Magnesium</keyword>
<keyword evidence="13" id="KW-1185">Reference proteome</keyword>
<keyword evidence="2 10" id="KW-0808">Transferase</keyword>
<evidence type="ECO:0000256" key="5">
    <source>
        <dbReference type="ARBA" id="ARBA00022842"/>
    </source>
</evidence>
<keyword evidence="4 10" id="KW-0276">Fatty acid metabolism</keyword>
<dbReference type="STRING" id="584787.GCA_001247655_02145"/>
<dbReference type="GO" id="GO:0000287">
    <property type="term" value="F:magnesium ion binding"/>
    <property type="evidence" value="ECO:0007669"/>
    <property type="project" value="UniProtKB-UniRule"/>
</dbReference>
<dbReference type="InterPro" id="IPR037143">
    <property type="entry name" value="4-PPantetheinyl_Trfase_dom_sf"/>
</dbReference>
<evidence type="ECO:0000256" key="8">
    <source>
        <dbReference type="ARBA" id="ARBA00050875"/>
    </source>
</evidence>
<dbReference type="Proteomes" id="UP000268033">
    <property type="component" value="Unassembled WGS sequence"/>
</dbReference>
<dbReference type="EMBL" id="RJUL01000001">
    <property type="protein sequence ID" value="ROQ30317.1"/>
    <property type="molecule type" value="Genomic_DNA"/>
</dbReference>
<dbReference type="Gene3D" id="3.90.470.20">
    <property type="entry name" value="4'-phosphopantetheinyl transferase domain"/>
    <property type="match status" value="1"/>
</dbReference>
<comment type="caution">
    <text evidence="12">The sequence shown here is derived from an EMBL/GenBank/DDBJ whole genome shotgun (WGS) entry which is preliminary data.</text>
</comment>
<keyword evidence="7 10" id="KW-0275">Fatty acid biosynthesis</keyword>
<dbReference type="GO" id="GO:0005737">
    <property type="term" value="C:cytoplasm"/>
    <property type="evidence" value="ECO:0007669"/>
    <property type="project" value="UniProtKB-SubCell"/>
</dbReference>
<keyword evidence="1 10" id="KW-0444">Lipid biosynthesis</keyword>
<evidence type="ECO:0000256" key="3">
    <source>
        <dbReference type="ARBA" id="ARBA00022723"/>
    </source>
</evidence>
<feature type="binding site" evidence="10">
    <location>
        <position position="53"/>
    </location>
    <ligand>
        <name>Mg(2+)</name>
        <dbReference type="ChEBI" id="CHEBI:18420"/>
    </ligand>
</feature>
<sequence length="121" mass="12780">MILGLGNDVVQIGRFERASERFAKRLLTAAEQAQFEARGKPLSFIAKRWAAKEAAAKALGTGIAAGVSFQDFEVSNDAAGKPILRLSGQAKALADAMGVRHCHLALSDEKALAMATVILEG</sequence>
<evidence type="ECO:0000259" key="11">
    <source>
        <dbReference type="Pfam" id="PF01648"/>
    </source>
</evidence>
<protein>
    <recommendedName>
        <fullName evidence="10">Holo-[acyl-carrier-protein] synthase</fullName>
        <shortName evidence="10">Holo-ACP synthase</shortName>
        <ecNumber evidence="10">2.7.8.7</ecNumber>
    </recommendedName>
    <alternativeName>
        <fullName evidence="10">4'-phosphopantetheinyl transferase AcpS</fullName>
    </alternativeName>
</protein>
<dbReference type="RefSeq" id="WP_123420246.1">
    <property type="nucleotide sequence ID" value="NZ_JBLXAC010000007.1"/>
</dbReference>
<feature type="domain" description="4'-phosphopantetheinyl transferase" evidence="11">
    <location>
        <begin position="4"/>
        <end position="98"/>
    </location>
</feature>
<dbReference type="NCBIfam" id="TIGR00516">
    <property type="entry name" value="acpS"/>
    <property type="match status" value="1"/>
</dbReference>
<comment type="function">
    <text evidence="9">Transfers the 4'-phosphopantetheine moiety from coenzyme A to the 'Ser-36' of acyl-carrier-protein.</text>
</comment>
<dbReference type="InterPro" id="IPR002582">
    <property type="entry name" value="ACPS"/>
</dbReference>
<comment type="catalytic activity">
    <reaction evidence="8 10">
        <text>apo-[ACP] + CoA = holo-[ACP] + adenosine 3',5'-bisphosphate + H(+)</text>
        <dbReference type="Rhea" id="RHEA:12068"/>
        <dbReference type="Rhea" id="RHEA-COMP:9685"/>
        <dbReference type="Rhea" id="RHEA-COMP:9690"/>
        <dbReference type="ChEBI" id="CHEBI:15378"/>
        <dbReference type="ChEBI" id="CHEBI:29999"/>
        <dbReference type="ChEBI" id="CHEBI:57287"/>
        <dbReference type="ChEBI" id="CHEBI:58343"/>
        <dbReference type="ChEBI" id="CHEBI:64479"/>
        <dbReference type="EC" id="2.7.8.7"/>
    </reaction>
</comment>
<comment type="cofactor">
    <cofactor evidence="10">
        <name>Mg(2+)</name>
        <dbReference type="ChEBI" id="CHEBI:18420"/>
    </cofactor>
</comment>
<gene>
    <name evidence="10" type="primary">acpS</name>
    <name evidence="12" type="ORF">EDC28_1013</name>
</gene>
<dbReference type="AlphaFoldDB" id="A0A3N1PU66"/>
<evidence type="ECO:0000256" key="4">
    <source>
        <dbReference type="ARBA" id="ARBA00022832"/>
    </source>
</evidence>
<dbReference type="HAMAP" id="MF_00101">
    <property type="entry name" value="AcpS"/>
    <property type="match status" value="1"/>
</dbReference>
<comment type="subcellular location">
    <subcellularLocation>
        <location evidence="10">Cytoplasm</location>
    </subcellularLocation>
</comment>
<dbReference type="GO" id="GO:0008897">
    <property type="term" value="F:holo-[acyl-carrier-protein] synthase activity"/>
    <property type="evidence" value="ECO:0007669"/>
    <property type="project" value="UniProtKB-UniRule"/>
</dbReference>
<dbReference type="GO" id="GO:0006633">
    <property type="term" value="P:fatty acid biosynthetic process"/>
    <property type="evidence" value="ECO:0007669"/>
    <property type="project" value="UniProtKB-UniRule"/>
</dbReference>
<feature type="binding site" evidence="10">
    <location>
        <position position="8"/>
    </location>
    <ligand>
        <name>Mg(2+)</name>
        <dbReference type="ChEBI" id="CHEBI:18420"/>
    </ligand>
</feature>
<evidence type="ECO:0000256" key="9">
    <source>
        <dbReference type="ARBA" id="ARBA00054726"/>
    </source>
</evidence>
<dbReference type="FunFam" id="3.90.470.20:FF:000001">
    <property type="entry name" value="Holo-[acyl-carrier-protein] synthase"/>
    <property type="match status" value="1"/>
</dbReference>
<comment type="function">
    <text evidence="10">Transfers the 4'-phosphopantetheine moiety from coenzyme A to a Ser of acyl-carrier-protein.</text>
</comment>
<dbReference type="Pfam" id="PF01648">
    <property type="entry name" value="ACPS"/>
    <property type="match status" value="1"/>
</dbReference>
<name>A0A3N1PU66_9GAMM</name>
<keyword evidence="6 10" id="KW-0443">Lipid metabolism</keyword>
<dbReference type="NCBIfam" id="TIGR00556">
    <property type="entry name" value="pantethn_trn"/>
    <property type="match status" value="1"/>
</dbReference>
<evidence type="ECO:0000256" key="2">
    <source>
        <dbReference type="ARBA" id="ARBA00022679"/>
    </source>
</evidence>
<comment type="similarity">
    <text evidence="10">Belongs to the P-Pant transferase superfamily. AcpS family.</text>
</comment>
<evidence type="ECO:0000256" key="6">
    <source>
        <dbReference type="ARBA" id="ARBA00023098"/>
    </source>
</evidence>
<organism evidence="12 13">
    <name type="scientific">Gallaecimonas pentaromativorans</name>
    <dbReference type="NCBI Taxonomy" id="584787"/>
    <lineage>
        <taxon>Bacteria</taxon>
        <taxon>Pseudomonadati</taxon>
        <taxon>Pseudomonadota</taxon>
        <taxon>Gammaproteobacteria</taxon>
        <taxon>Enterobacterales</taxon>
        <taxon>Gallaecimonadaceae</taxon>
        <taxon>Gallaecimonas</taxon>
    </lineage>
</organism>
<dbReference type="EC" id="2.7.8.7" evidence="10"/>
<dbReference type="InterPro" id="IPR008278">
    <property type="entry name" value="4-PPantetheinyl_Trfase_dom"/>
</dbReference>